<dbReference type="RefSeq" id="WP_341365890.1">
    <property type="nucleotide sequence ID" value="NZ_CP150951.2"/>
</dbReference>
<evidence type="ECO:0000256" key="2">
    <source>
        <dbReference type="ARBA" id="ARBA00022692"/>
    </source>
</evidence>
<keyword evidence="3" id="KW-0472">Membrane</keyword>
<dbReference type="GO" id="GO:0016757">
    <property type="term" value="F:glycosyltransferase activity"/>
    <property type="evidence" value="ECO:0007669"/>
    <property type="project" value="UniProtKB-KW"/>
</dbReference>
<evidence type="ECO:0000313" key="5">
    <source>
        <dbReference type="Proteomes" id="UP001440612"/>
    </source>
</evidence>
<gene>
    <name evidence="4" type="ORF">AABB29_12760</name>
</gene>
<keyword evidence="3" id="KW-1133">Transmembrane helix</keyword>
<protein>
    <submittedName>
        <fullName evidence="4">Glycosyltransferase family 2 protein</fullName>
        <ecNumber evidence="4">2.4.-.-</ecNumber>
    </submittedName>
</protein>
<reference evidence="5" key="1">
    <citation type="submission" date="2024-04" db="EMBL/GenBank/DDBJ databases">
        <title>Phylogenomic analyses of a clade within the roseobacter group suggest taxonomic reassignments of species of the genera Aestuariivita, Citreicella, Loktanella, Nautella, Pelagibaca, Ruegeria, Thalassobius, Thiobacimonas and Tropicibacter, and the proposal o.</title>
        <authorList>
            <person name="Jeon C.O."/>
        </authorList>
    </citation>
    <scope>NUCLEOTIDE SEQUENCE [LARGE SCALE GENOMIC DNA]</scope>
    <source>
        <strain evidence="5">BS5-3</strain>
    </source>
</reference>
<keyword evidence="4" id="KW-0328">Glycosyltransferase</keyword>
<evidence type="ECO:0000256" key="1">
    <source>
        <dbReference type="ARBA" id="ARBA00004167"/>
    </source>
</evidence>
<dbReference type="Pfam" id="PF13704">
    <property type="entry name" value="Glyco_tranf_2_4"/>
    <property type="match status" value="1"/>
</dbReference>
<dbReference type="EC" id="2.4.-.-" evidence="4"/>
<evidence type="ECO:0000313" key="4">
    <source>
        <dbReference type="EMBL" id="WZC47770.1"/>
    </source>
</evidence>
<comment type="subcellular location">
    <subcellularLocation>
        <location evidence="1">Membrane</location>
        <topology evidence="1">Single-pass membrane protein</topology>
    </subcellularLocation>
</comment>
<dbReference type="Proteomes" id="UP001440612">
    <property type="component" value="Chromosome"/>
</dbReference>
<evidence type="ECO:0000256" key="3">
    <source>
        <dbReference type="ARBA" id="ARBA00022989"/>
    </source>
</evidence>
<proteinExistence type="predicted"/>
<accession>A0ABZ2V000</accession>
<dbReference type="PANTHER" id="PTHR21461:SF69">
    <property type="entry name" value="GLYCOSYLTRANSFERASE FAMILY 92 PROTEIN"/>
    <property type="match status" value="1"/>
</dbReference>
<keyword evidence="2" id="KW-0812">Transmembrane</keyword>
<dbReference type="EMBL" id="CP150951">
    <property type="protein sequence ID" value="WZC47770.1"/>
    <property type="molecule type" value="Genomic_DNA"/>
</dbReference>
<name>A0ABZ2V000_9RHOB</name>
<sequence length="735" mass="82582">MDNCVLLDAVERVEGDSRLVSLFFEADVLGTTITPPKGAELIHTRVIGGAPIQTYRVPQGVKPVFAFADQSVTLTLAETETDLFEGENAILATRNGESAETVLDWLSYHQQQQGLQSAVILDRAKPGSDTAFAKKLQVGLRKQKMPCKVVLVSSDLPLGKRDLPAEAHPFCVPEAPGKDRMTVPAPAPWAAPLAALTWFEIAKTRFLAEARAVAHVDVHDLIPKQNDTVFDAAIAAKEGVIPLTGQHCYPWRVRSGKRTLFADHICVQFDASGGRTRWCIAPAKAPTDAVWRMLRIGNATADPEHRQAFYRHMALRHPTDSISKIVPKTSLIEDQALLSQARDYFGHDPIRVPKLAAIKLPEGRGRRAIVTTMKNEGPFILEWLAYHRAIGFDDILVYTNDCDDGTDVMLELLMRKGFVQHRVNQFRKMDLKPQHAALQMAEDEPLIQQAKWVTCIDVDEYVNIKTGDGTLDALFAAVPDANMIAMTWRLFGNADVHDFTDEPITRQFLHCAPELARKPHQAWGFKTLFANNGIFKKLGVHRPKGLNPQLWEDIHWVNGSGVPLPRDMFRNGWRSTTETYGYDLVQLNHYAVRSAESFLVKRDRGRVNHVDRDQGLSYWFRMNHNVMQDRSIQSRLPMMQAQLNRLMDDPEIAAAHAHAVACHRAKITALRQATNYAAFFEVLTSPRMEQLSRLLPHFGANVFLSGPDVIPDEILERDPDADWFFTVEMQGETTH</sequence>
<organism evidence="4 5">
    <name type="scientific">Yoonia phaeophyticola</name>
    <dbReference type="NCBI Taxonomy" id="3137369"/>
    <lineage>
        <taxon>Bacteria</taxon>
        <taxon>Pseudomonadati</taxon>
        <taxon>Pseudomonadota</taxon>
        <taxon>Alphaproteobacteria</taxon>
        <taxon>Rhodobacterales</taxon>
        <taxon>Paracoccaceae</taxon>
        <taxon>Yoonia</taxon>
    </lineage>
</organism>
<dbReference type="PANTHER" id="PTHR21461">
    <property type="entry name" value="GLYCOSYLTRANSFERASE FAMILY 92 PROTEIN"/>
    <property type="match status" value="1"/>
</dbReference>
<keyword evidence="4" id="KW-0808">Transferase</keyword>
<keyword evidence="5" id="KW-1185">Reference proteome</keyword>